<dbReference type="AlphaFoldDB" id="A0A6J4HFR7"/>
<gene>
    <name evidence="1" type="ORF">AVDCRST_MAG76-750</name>
</gene>
<organism evidence="1">
    <name type="scientific">uncultured Acidimicrobiales bacterium</name>
    <dbReference type="NCBI Taxonomy" id="310071"/>
    <lineage>
        <taxon>Bacteria</taxon>
        <taxon>Bacillati</taxon>
        <taxon>Actinomycetota</taxon>
        <taxon>Acidimicrobiia</taxon>
        <taxon>Acidimicrobiales</taxon>
        <taxon>environmental samples</taxon>
    </lineage>
</organism>
<feature type="non-terminal residue" evidence="1">
    <location>
        <position position="1"/>
    </location>
</feature>
<protein>
    <submittedName>
        <fullName evidence="1">Uncharacterized protein</fullName>
    </submittedName>
</protein>
<sequence length="47" mass="4292">CVALGGAPTGCPAGWRSVGPAGRPARPAGTCSGCAAAARRPPAGGSS</sequence>
<accession>A0A6J4HFR7</accession>
<dbReference type="EMBL" id="CADCSZ010000044">
    <property type="protein sequence ID" value="CAA9221956.1"/>
    <property type="molecule type" value="Genomic_DNA"/>
</dbReference>
<evidence type="ECO:0000313" key="1">
    <source>
        <dbReference type="EMBL" id="CAA9221956.1"/>
    </source>
</evidence>
<proteinExistence type="predicted"/>
<name>A0A6J4HFR7_9ACTN</name>
<reference evidence="1" key="1">
    <citation type="submission" date="2020-02" db="EMBL/GenBank/DDBJ databases">
        <authorList>
            <person name="Meier V. D."/>
        </authorList>
    </citation>
    <scope>NUCLEOTIDE SEQUENCE</scope>
    <source>
        <strain evidence="1">AVDCRST_MAG76</strain>
    </source>
</reference>
<feature type="non-terminal residue" evidence="1">
    <location>
        <position position="47"/>
    </location>
</feature>